<feature type="transmembrane region" description="Helical" evidence="2">
    <location>
        <begin position="146"/>
        <end position="164"/>
    </location>
</feature>
<reference evidence="3" key="1">
    <citation type="submission" date="2023-06" db="EMBL/GenBank/DDBJ databases">
        <title>Genomic analysis of the entomopathogenic nematode Steinernema hermaphroditum.</title>
        <authorList>
            <person name="Schwarz E.M."/>
            <person name="Heppert J.K."/>
            <person name="Baniya A."/>
            <person name="Schwartz H.T."/>
            <person name="Tan C.-H."/>
            <person name="Antoshechkin I."/>
            <person name="Sternberg P.W."/>
            <person name="Goodrich-Blair H."/>
            <person name="Dillman A.R."/>
        </authorList>
    </citation>
    <scope>NUCLEOTIDE SEQUENCE</scope>
    <source>
        <strain evidence="3">PS9179</strain>
        <tissue evidence="3">Whole animal</tissue>
    </source>
</reference>
<feature type="transmembrane region" description="Helical" evidence="2">
    <location>
        <begin position="306"/>
        <end position="324"/>
    </location>
</feature>
<dbReference type="InterPro" id="IPR002666">
    <property type="entry name" value="Folate_carrier"/>
</dbReference>
<dbReference type="PANTHER" id="PTHR10686:SF18">
    <property type="entry name" value="IP11787P-RELATED"/>
    <property type="match status" value="1"/>
</dbReference>
<sequence>MFMMDKSMVLPIVLCLYAFVKEIKMGEPFLYKYQTEFLNLTNHQITAEIYPYTAYTYTLSLIPIFLFTDLFLYKPTMTMEMVGQIVFRAALVFGHSVASQQLGMISYGIASASEVAFFSYIYAKLEKDQYQRLTSWTRAATMGGRTIGYLLSQFIILTQLGNYLTLNQVALAMPCCVLILCICLPRVHWKQMVVRMHEAKGTIIAAEGNNKLPKTYWSYICYRVRKLRSDFVKVYSVGFIRKWSFWWAMTTCMSLQVAMFAQTLWGEVQLEESPLNGFAEAAYTATATVAILIMNAIAIDWDKWGELALVLISTIDCALLVLYSQATSIYVMYACYIGYRSLYQVMITIAQWNIARKMMRESYGLVFGVNSFVALIMQSILMAVVADKRGLGMTVRPQFLVYAALHLGIALVFLVSVTFTVANYLLNRSKVEPSPTKFQNDDESFDCKTNV</sequence>
<gene>
    <name evidence="3" type="ORF">QR680_001436</name>
</gene>
<dbReference type="SUPFAM" id="SSF103473">
    <property type="entry name" value="MFS general substrate transporter"/>
    <property type="match status" value="1"/>
</dbReference>
<dbReference type="Gene3D" id="1.20.1250.20">
    <property type="entry name" value="MFS general substrate transporter like domains"/>
    <property type="match status" value="1"/>
</dbReference>
<feature type="transmembrane region" description="Helical" evidence="2">
    <location>
        <begin position="281"/>
        <end position="299"/>
    </location>
</feature>
<evidence type="ECO:0008006" key="5">
    <source>
        <dbReference type="Google" id="ProtNLM"/>
    </source>
</evidence>
<evidence type="ECO:0000256" key="2">
    <source>
        <dbReference type="SAM" id="Phobius"/>
    </source>
</evidence>
<keyword evidence="4" id="KW-1185">Reference proteome</keyword>
<feature type="transmembrane region" description="Helical" evidence="2">
    <location>
        <begin position="243"/>
        <end position="261"/>
    </location>
</feature>
<dbReference type="Pfam" id="PF01770">
    <property type="entry name" value="Folate_carrier"/>
    <property type="match status" value="1"/>
</dbReference>
<proteinExistence type="inferred from homology"/>
<protein>
    <recommendedName>
        <fullName evidence="5">Reduced folate carrier</fullName>
    </recommendedName>
</protein>
<dbReference type="GO" id="GO:0090482">
    <property type="term" value="F:vitamin transmembrane transporter activity"/>
    <property type="evidence" value="ECO:0007669"/>
    <property type="project" value="InterPro"/>
</dbReference>
<feature type="transmembrane region" description="Helical" evidence="2">
    <location>
        <begin position="104"/>
        <end position="125"/>
    </location>
</feature>
<comment type="caution">
    <text evidence="3">The sequence shown here is derived from an EMBL/GenBank/DDBJ whole genome shotgun (WGS) entry which is preliminary data.</text>
</comment>
<dbReference type="NCBIfam" id="TIGR00806">
    <property type="entry name" value="rfc"/>
    <property type="match status" value="1"/>
</dbReference>
<accession>A0AA39H139</accession>
<feature type="transmembrane region" description="Helical" evidence="2">
    <location>
        <begin position="330"/>
        <end position="350"/>
    </location>
</feature>
<dbReference type="EMBL" id="JAUCMV010000005">
    <property type="protein sequence ID" value="KAK0395802.1"/>
    <property type="molecule type" value="Genomic_DNA"/>
</dbReference>
<keyword evidence="2" id="KW-0812">Transmembrane</keyword>
<keyword evidence="2" id="KW-0472">Membrane</keyword>
<dbReference type="PANTHER" id="PTHR10686">
    <property type="entry name" value="FOLATE TRANSPORTER"/>
    <property type="match status" value="1"/>
</dbReference>
<evidence type="ECO:0000313" key="3">
    <source>
        <dbReference type="EMBL" id="KAK0395802.1"/>
    </source>
</evidence>
<evidence type="ECO:0000256" key="1">
    <source>
        <dbReference type="ARBA" id="ARBA00005773"/>
    </source>
</evidence>
<comment type="similarity">
    <text evidence="1">Belongs to the reduced folate carrier (RFC) transporter (TC 2.A.48) family.</text>
</comment>
<dbReference type="AlphaFoldDB" id="A0AA39H139"/>
<dbReference type="Proteomes" id="UP001175271">
    <property type="component" value="Unassembled WGS sequence"/>
</dbReference>
<feature type="transmembrane region" description="Helical" evidence="2">
    <location>
        <begin position="362"/>
        <end position="385"/>
    </location>
</feature>
<name>A0AA39H139_9BILA</name>
<feature type="transmembrane region" description="Helical" evidence="2">
    <location>
        <begin position="405"/>
        <end position="426"/>
    </location>
</feature>
<organism evidence="3 4">
    <name type="scientific">Steinernema hermaphroditum</name>
    <dbReference type="NCBI Taxonomy" id="289476"/>
    <lineage>
        <taxon>Eukaryota</taxon>
        <taxon>Metazoa</taxon>
        <taxon>Ecdysozoa</taxon>
        <taxon>Nematoda</taxon>
        <taxon>Chromadorea</taxon>
        <taxon>Rhabditida</taxon>
        <taxon>Tylenchina</taxon>
        <taxon>Panagrolaimomorpha</taxon>
        <taxon>Strongyloidoidea</taxon>
        <taxon>Steinernematidae</taxon>
        <taxon>Steinernema</taxon>
    </lineage>
</organism>
<keyword evidence="2" id="KW-1133">Transmembrane helix</keyword>
<feature type="transmembrane region" description="Helical" evidence="2">
    <location>
        <begin position="49"/>
        <end position="72"/>
    </location>
</feature>
<feature type="transmembrane region" description="Helical" evidence="2">
    <location>
        <begin position="170"/>
        <end position="187"/>
    </location>
</feature>
<dbReference type="GO" id="GO:0005886">
    <property type="term" value="C:plasma membrane"/>
    <property type="evidence" value="ECO:0007669"/>
    <property type="project" value="TreeGrafter"/>
</dbReference>
<dbReference type="InterPro" id="IPR036259">
    <property type="entry name" value="MFS_trans_sf"/>
</dbReference>
<evidence type="ECO:0000313" key="4">
    <source>
        <dbReference type="Proteomes" id="UP001175271"/>
    </source>
</evidence>